<reference evidence="2" key="1">
    <citation type="journal article" date="2021" name="IMA Fungus">
        <title>Genomic characterization of three marine fungi, including Emericellopsis atlantica sp. nov. with signatures of a generalist lifestyle and marine biomass degradation.</title>
        <authorList>
            <person name="Hagestad O.C."/>
            <person name="Hou L."/>
            <person name="Andersen J.H."/>
            <person name="Hansen E.H."/>
            <person name="Altermark B."/>
            <person name="Li C."/>
            <person name="Kuhnert E."/>
            <person name="Cox R.J."/>
            <person name="Crous P.W."/>
            <person name="Spatafora J.W."/>
            <person name="Lail K."/>
            <person name="Amirebrahimi M."/>
            <person name="Lipzen A."/>
            <person name="Pangilinan J."/>
            <person name="Andreopoulos W."/>
            <person name="Hayes R.D."/>
            <person name="Ng V."/>
            <person name="Grigoriev I.V."/>
            <person name="Jackson S.A."/>
            <person name="Sutton T.D.S."/>
            <person name="Dobson A.D.W."/>
            <person name="Rama T."/>
        </authorList>
    </citation>
    <scope>NUCLEOTIDE SEQUENCE</scope>
    <source>
        <strain evidence="2">TRa3180A</strain>
    </source>
</reference>
<name>A0A9P8CGP5_9HELO</name>
<sequence length="214" mass="23484">MDPLSITASAAGIIVPALHGTRLLLEDMQQLKDAPKTIKRLTEDVHSVYTALELLRGVGSGDWKSLGQNVAEQWKTDGLDRANAGFVKKNEAKAMSEQLQICKLAINFIVEVAPLYSSVRNGHAREEMKKTISVKQAELKSATTTADRQLAVVENKLEEPNLNSDDDDTARSSEGKDEVMRQLEEELKGAKSSQKLLNDLLSKSQEVIGKAVEI</sequence>
<accession>A0A9P8CGP5</accession>
<evidence type="ECO:0008006" key="4">
    <source>
        <dbReference type="Google" id="ProtNLM"/>
    </source>
</evidence>
<protein>
    <recommendedName>
        <fullName evidence="4">Fungal N-terminal domain-containing protein</fullName>
    </recommendedName>
</protein>
<evidence type="ECO:0000313" key="2">
    <source>
        <dbReference type="EMBL" id="KAG9246434.1"/>
    </source>
</evidence>
<dbReference type="AlphaFoldDB" id="A0A9P8CGP5"/>
<gene>
    <name evidence="2" type="ORF">BJ878DRAFT_581340</name>
</gene>
<feature type="compositionally biased region" description="Basic and acidic residues" evidence="1">
    <location>
        <begin position="169"/>
        <end position="181"/>
    </location>
</feature>
<feature type="region of interest" description="Disordered" evidence="1">
    <location>
        <begin position="158"/>
        <end position="181"/>
    </location>
</feature>
<organism evidence="2 3">
    <name type="scientific">Calycina marina</name>
    <dbReference type="NCBI Taxonomy" id="1763456"/>
    <lineage>
        <taxon>Eukaryota</taxon>
        <taxon>Fungi</taxon>
        <taxon>Dikarya</taxon>
        <taxon>Ascomycota</taxon>
        <taxon>Pezizomycotina</taxon>
        <taxon>Leotiomycetes</taxon>
        <taxon>Helotiales</taxon>
        <taxon>Pezizellaceae</taxon>
        <taxon>Calycina</taxon>
    </lineage>
</organism>
<proteinExistence type="predicted"/>
<dbReference type="Proteomes" id="UP000887226">
    <property type="component" value="Unassembled WGS sequence"/>
</dbReference>
<dbReference type="EMBL" id="MU253804">
    <property type="protein sequence ID" value="KAG9246434.1"/>
    <property type="molecule type" value="Genomic_DNA"/>
</dbReference>
<evidence type="ECO:0000313" key="3">
    <source>
        <dbReference type="Proteomes" id="UP000887226"/>
    </source>
</evidence>
<comment type="caution">
    <text evidence="2">The sequence shown here is derived from an EMBL/GenBank/DDBJ whole genome shotgun (WGS) entry which is preliminary data.</text>
</comment>
<dbReference type="OrthoDB" id="432483at2759"/>
<evidence type="ECO:0000256" key="1">
    <source>
        <dbReference type="SAM" id="MobiDB-lite"/>
    </source>
</evidence>
<keyword evidence="3" id="KW-1185">Reference proteome</keyword>